<dbReference type="EMBL" id="FNBK01000007">
    <property type="protein sequence ID" value="SDF58342.1"/>
    <property type="molecule type" value="Genomic_DNA"/>
</dbReference>
<name>A0A1G7M9B3_9EURY</name>
<dbReference type="InterPro" id="IPR058821">
    <property type="entry name" value="Double_WHD-containing_halo"/>
</dbReference>
<dbReference type="RefSeq" id="WP_092691860.1">
    <property type="nucleotide sequence ID" value="NZ_FNBK01000007.1"/>
</dbReference>
<dbReference type="AlphaFoldDB" id="A0A1G7M9B3"/>
<evidence type="ECO:0000313" key="1">
    <source>
        <dbReference type="EMBL" id="SDF58342.1"/>
    </source>
</evidence>
<dbReference type="OrthoDB" id="170219at2157"/>
<dbReference type="Pfam" id="PF25947">
    <property type="entry name" value="WHD_halo_double"/>
    <property type="match status" value="1"/>
</dbReference>
<reference evidence="2" key="1">
    <citation type="submission" date="2016-10" db="EMBL/GenBank/DDBJ databases">
        <authorList>
            <person name="Varghese N."/>
            <person name="Submissions S."/>
        </authorList>
    </citation>
    <scope>NUCLEOTIDE SEQUENCE [LARGE SCALE GENOMIC DNA]</scope>
    <source>
        <strain evidence="2">IBRC-M 10760</strain>
    </source>
</reference>
<accession>A0A1G7M9B3</accession>
<protein>
    <submittedName>
        <fullName evidence="1">Uncharacterized protein</fullName>
    </submittedName>
</protein>
<dbReference type="STRING" id="660518.SAMN05216218_107183"/>
<sequence>MRFKVAPDPVDSDLLGAVHGAIPLVPGSVDDCCARILNRTAVTAREDAEAWLTFCRALHLATETDRGYERQRCDPTDEAVAEAFVERVFGVPELLDALDAADEPLSAEAGFAAIRDAVPTWERNRHGDWERVWTARTRCLLDWGVVFGHVERADEGYRPV</sequence>
<keyword evidence="2" id="KW-1185">Reference proteome</keyword>
<gene>
    <name evidence="1" type="ORF">SAMN05216218_107183</name>
</gene>
<proteinExistence type="predicted"/>
<organism evidence="1 2">
    <name type="scientific">Halorientalis regularis</name>
    <dbReference type="NCBI Taxonomy" id="660518"/>
    <lineage>
        <taxon>Archaea</taxon>
        <taxon>Methanobacteriati</taxon>
        <taxon>Methanobacteriota</taxon>
        <taxon>Stenosarchaea group</taxon>
        <taxon>Halobacteria</taxon>
        <taxon>Halobacteriales</taxon>
        <taxon>Haloarculaceae</taxon>
        <taxon>Halorientalis</taxon>
    </lineage>
</organism>
<evidence type="ECO:0000313" key="2">
    <source>
        <dbReference type="Proteomes" id="UP000199076"/>
    </source>
</evidence>
<dbReference type="Proteomes" id="UP000199076">
    <property type="component" value="Unassembled WGS sequence"/>
</dbReference>